<dbReference type="PROSITE" id="PS51063">
    <property type="entry name" value="HTH_CRP_2"/>
    <property type="match status" value="1"/>
</dbReference>
<dbReference type="InterPro" id="IPR036388">
    <property type="entry name" value="WH-like_DNA-bd_sf"/>
</dbReference>
<dbReference type="RefSeq" id="WP_088385704.1">
    <property type="nucleotide sequence ID" value="NZ_NIOF01000006.1"/>
</dbReference>
<dbReference type="SMART" id="SM00100">
    <property type="entry name" value="cNMP"/>
    <property type="match status" value="1"/>
</dbReference>
<dbReference type="Pfam" id="PF13545">
    <property type="entry name" value="HTH_Crp_2"/>
    <property type="match status" value="1"/>
</dbReference>
<evidence type="ECO:0000256" key="3">
    <source>
        <dbReference type="ARBA" id="ARBA00023163"/>
    </source>
</evidence>
<protein>
    <submittedName>
        <fullName evidence="6">Crp/Fnr family transcriptional regulator</fullName>
    </submittedName>
</protein>
<dbReference type="GO" id="GO:0005829">
    <property type="term" value="C:cytosol"/>
    <property type="evidence" value="ECO:0007669"/>
    <property type="project" value="TreeGrafter"/>
</dbReference>
<dbReference type="SUPFAM" id="SSF51206">
    <property type="entry name" value="cAMP-binding domain-like"/>
    <property type="match status" value="1"/>
</dbReference>
<dbReference type="SUPFAM" id="SSF46785">
    <property type="entry name" value="Winged helix' DNA-binding domain"/>
    <property type="match status" value="1"/>
</dbReference>
<dbReference type="EMBL" id="NIOF01000006">
    <property type="protein sequence ID" value="OWQ88818.1"/>
    <property type="molecule type" value="Genomic_DNA"/>
</dbReference>
<dbReference type="InterPro" id="IPR050397">
    <property type="entry name" value="Env_Response_Regulators"/>
</dbReference>
<evidence type="ECO:0000256" key="2">
    <source>
        <dbReference type="ARBA" id="ARBA00023125"/>
    </source>
</evidence>
<keyword evidence="2" id="KW-0238">DNA-binding</keyword>
<feature type="domain" description="HTH crp-type" evidence="5">
    <location>
        <begin position="169"/>
        <end position="245"/>
    </location>
</feature>
<dbReference type="Pfam" id="PF00027">
    <property type="entry name" value="cNMP_binding"/>
    <property type="match status" value="1"/>
</dbReference>
<dbReference type="PROSITE" id="PS00042">
    <property type="entry name" value="HTH_CRP_1"/>
    <property type="match status" value="1"/>
</dbReference>
<dbReference type="CDD" id="cd00092">
    <property type="entry name" value="HTH_CRP"/>
    <property type="match status" value="1"/>
</dbReference>
<dbReference type="Gene3D" id="1.10.10.10">
    <property type="entry name" value="Winged helix-like DNA-binding domain superfamily/Winged helix DNA-binding domain"/>
    <property type="match status" value="1"/>
</dbReference>
<evidence type="ECO:0000259" key="5">
    <source>
        <dbReference type="PROSITE" id="PS51063"/>
    </source>
</evidence>
<dbReference type="GO" id="GO:0003700">
    <property type="term" value="F:DNA-binding transcription factor activity"/>
    <property type="evidence" value="ECO:0007669"/>
    <property type="project" value="InterPro"/>
</dbReference>
<keyword evidence="3" id="KW-0804">Transcription</keyword>
<evidence type="ECO:0000313" key="6">
    <source>
        <dbReference type="EMBL" id="OWQ88818.1"/>
    </source>
</evidence>
<feature type="domain" description="Cyclic nucleotide-binding" evidence="4">
    <location>
        <begin position="52"/>
        <end position="105"/>
    </location>
</feature>
<proteinExistence type="predicted"/>
<dbReference type="OrthoDB" id="7643467at2"/>
<keyword evidence="7" id="KW-1185">Reference proteome</keyword>
<evidence type="ECO:0000313" key="7">
    <source>
        <dbReference type="Proteomes" id="UP000197468"/>
    </source>
</evidence>
<comment type="caution">
    <text evidence="6">The sequence shown here is derived from an EMBL/GenBank/DDBJ whole genome shotgun (WGS) entry which is preliminary data.</text>
</comment>
<dbReference type="PANTHER" id="PTHR24567:SF75">
    <property type="entry name" value="FUMARATE AND NITRATE REDUCTION REGULATORY PROTEIN"/>
    <property type="match status" value="1"/>
</dbReference>
<dbReference type="GO" id="GO:0003677">
    <property type="term" value="F:DNA binding"/>
    <property type="evidence" value="ECO:0007669"/>
    <property type="project" value="UniProtKB-KW"/>
</dbReference>
<reference evidence="6 7" key="1">
    <citation type="journal article" date="2008" name="Int. J. Syst. Evol. Microbiol.">
        <title>Description of Roseateles aquatilis sp. nov. and Roseateles terrae sp. nov., in the class Betaproteobacteria, and emended description of the genus Roseateles.</title>
        <authorList>
            <person name="Gomila M."/>
            <person name="Bowien B."/>
            <person name="Falsen E."/>
            <person name="Moore E.R."/>
            <person name="Lalucat J."/>
        </authorList>
    </citation>
    <scope>NUCLEOTIDE SEQUENCE [LARGE SCALE GENOMIC DNA]</scope>
    <source>
        <strain evidence="6 7">CCUG 48205</strain>
    </source>
</reference>
<name>A0A246J9D2_9BURK</name>
<dbReference type="AlphaFoldDB" id="A0A246J9D2"/>
<organism evidence="6 7">
    <name type="scientific">Roseateles aquatilis</name>
    <dbReference type="NCBI Taxonomy" id="431061"/>
    <lineage>
        <taxon>Bacteria</taxon>
        <taxon>Pseudomonadati</taxon>
        <taxon>Pseudomonadota</taxon>
        <taxon>Betaproteobacteria</taxon>
        <taxon>Burkholderiales</taxon>
        <taxon>Sphaerotilaceae</taxon>
        <taxon>Roseateles</taxon>
    </lineage>
</organism>
<dbReference type="PROSITE" id="PS50042">
    <property type="entry name" value="CNMP_BINDING_3"/>
    <property type="match status" value="1"/>
</dbReference>
<dbReference type="InterPro" id="IPR014710">
    <property type="entry name" value="RmlC-like_jellyroll"/>
</dbReference>
<dbReference type="Proteomes" id="UP000197468">
    <property type="component" value="Unassembled WGS sequence"/>
</dbReference>
<dbReference type="InterPro" id="IPR036390">
    <property type="entry name" value="WH_DNA-bd_sf"/>
</dbReference>
<dbReference type="SMART" id="SM00419">
    <property type="entry name" value="HTH_CRP"/>
    <property type="match status" value="1"/>
</dbReference>
<gene>
    <name evidence="6" type="ORF">CDN99_15175</name>
</gene>
<accession>A0A246J9D2</accession>
<dbReference type="InterPro" id="IPR000595">
    <property type="entry name" value="cNMP-bd_dom"/>
</dbReference>
<evidence type="ECO:0000256" key="1">
    <source>
        <dbReference type="ARBA" id="ARBA00023015"/>
    </source>
</evidence>
<dbReference type="CDD" id="cd00038">
    <property type="entry name" value="CAP_ED"/>
    <property type="match status" value="1"/>
</dbReference>
<dbReference type="InterPro" id="IPR018490">
    <property type="entry name" value="cNMP-bd_dom_sf"/>
</dbReference>
<dbReference type="InterPro" id="IPR012318">
    <property type="entry name" value="HTH_CRP"/>
</dbReference>
<dbReference type="InterPro" id="IPR018335">
    <property type="entry name" value="Tscrpt_reg_HTH_Crp-type_CS"/>
</dbReference>
<sequence>MVGAEAVASSSGWKAVNRSAAPLTAPRRPIASEELSGRIGSALRLVRDNLVYQRRVVHAGDRIYQAGEQFGNLYIVNSGFYKVVTLSPDGREQVVALKFRGDWLGVDGIARGEYDSDVIALDTGEVWVVRYDALLDASLSERALLTELHQAMSREISRDRDSLMSLCTLSGDARVADFLRYWAESLGDRGMRTDCITLRMTRAEIGNYLGLTLESVSRALSRLAKAKVIGFAGNGRRDVQIPDIDALGAFVQRSISPAGMLQ</sequence>
<dbReference type="PRINTS" id="PR00034">
    <property type="entry name" value="HTHCRP"/>
</dbReference>
<evidence type="ECO:0000259" key="4">
    <source>
        <dbReference type="PROSITE" id="PS50042"/>
    </source>
</evidence>
<dbReference type="Gene3D" id="2.60.120.10">
    <property type="entry name" value="Jelly Rolls"/>
    <property type="match status" value="1"/>
</dbReference>
<dbReference type="PANTHER" id="PTHR24567">
    <property type="entry name" value="CRP FAMILY TRANSCRIPTIONAL REGULATORY PROTEIN"/>
    <property type="match status" value="1"/>
</dbReference>
<keyword evidence="1" id="KW-0805">Transcription regulation</keyword>